<comment type="caution">
    <text evidence="1">The sequence shown here is derived from an EMBL/GenBank/DDBJ whole genome shotgun (WGS) entry which is preliminary data.</text>
</comment>
<name>A0ACC2KX05_PERAE</name>
<proteinExistence type="predicted"/>
<dbReference type="EMBL" id="CM056819">
    <property type="protein sequence ID" value="KAJ8625681.1"/>
    <property type="molecule type" value="Genomic_DNA"/>
</dbReference>
<organism evidence="1 2">
    <name type="scientific">Persea americana</name>
    <name type="common">Avocado</name>
    <dbReference type="NCBI Taxonomy" id="3435"/>
    <lineage>
        <taxon>Eukaryota</taxon>
        <taxon>Viridiplantae</taxon>
        <taxon>Streptophyta</taxon>
        <taxon>Embryophyta</taxon>
        <taxon>Tracheophyta</taxon>
        <taxon>Spermatophyta</taxon>
        <taxon>Magnoliopsida</taxon>
        <taxon>Magnoliidae</taxon>
        <taxon>Laurales</taxon>
        <taxon>Lauraceae</taxon>
        <taxon>Persea</taxon>
    </lineage>
</organism>
<dbReference type="Proteomes" id="UP001234297">
    <property type="component" value="Chromosome 11"/>
</dbReference>
<gene>
    <name evidence="1" type="ORF">MRB53_034211</name>
</gene>
<reference evidence="1 2" key="1">
    <citation type="journal article" date="2022" name="Hortic Res">
        <title>A haplotype resolved chromosomal level avocado genome allows analysis of novel avocado genes.</title>
        <authorList>
            <person name="Nath O."/>
            <person name="Fletcher S.J."/>
            <person name="Hayward A."/>
            <person name="Shaw L.M."/>
            <person name="Masouleh A.K."/>
            <person name="Furtado A."/>
            <person name="Henry R.J."/>
            <person name="Mitter N."/>
        </authorList>
    </citation>
    <scope>NUCLEOTIDE SEQUENCE [LARGE SCALE GENOMIC DNA]</scope>
    <source>
        <strain evidence="2">cv. Hass</strain>
    </source>
</reference>
<keyword evidence="2" id="KW-1185">Reference proteome</keyword>
<evidence type="ECO:0000313" key="2">
    <source>
        <dbReference type="Proteomes" id="UP001234297"/>
    </source>
</evidence>
<sequence>MNLSWRSNGEATQFGLESIKLQLSTSHSGVVQSKASQLDIDEKWATWCRSVDCHLVLTQSVHGLSTLSSESSCADSVKEQTETI</sequence>
<protein>
    <submittedName>
        <fullName evidence="1">Uncharacterized protein</fullName>
    </submittedName>
</protein>
<accession>A0ACC2KX05</accession>
<evidence type="ECO:0000313" key="1">
    <source>
        <dbReference type="EMBL" id="KAJ8625681.1"/>
    </source>
</evidence>